<dbReference type="InterPro" id="IPR036162">
    <property type="entry name" value="Resolvase-like_N_sf"/>
</dbReference>
<keyword evidence="2" id="KW-0233">DNA recombination</keyword>
<dbReference type="Pfam" id="PF00239">
    <property type="entry name" value="Resolvase"/>
    <property type="match status" value="1"/>
</dbReference>
<dbReference type="CDD" id="cd00338">
    <property type="entry name" value="Ser_Recombinase"/>
    <property type="match status" value="1"/>
</dbReference>
<protein>
    <submittedName>
        <fullName evidence="5">Recombinase family protein</fullName>
    </submittedName>
</protein>
<sequence>MYNFIFHVHQGCCMSMNGAKVYSYTRFSDPKQALGHSADRQLQYAKSWAAEHGLVLDDTLSMKDEGLSAFHQKHIKQGALGVFLLAVDEGRIPAGSVLVVEGLDRLSRAEPIQAQAQLAQIINAGITVVTASDGREYNREKLKAQPMDLVYSLLVMIRAHEESDTKSKRVKAAIRRQCEGWIAGTYRGVIRNGGDPGWLNWTGSDWELIPERVEIVRFAIDRYREGLGADRTHRMLVERGYKIDALGANVQQLYRLIKLPALKGTKRLSVEGEAYELPDYYPRLMSDLEFDELQVLTTQRSRRRPKGAIPGVITGIGMTWCGYCGTAMTGVNQMVKVSAEGKLRDCNRRLVCVSNMNAAGCTAGSVTIVPIERALMAYCSDQINLQRLQEPAHGGQDLRGRLVTARKLVDDLERQLSRVTEALLAGESEGATPMVFVRKARELEEQHQAAKAEVQQAERALVSIAARQLPADAGIWLDLAEGVVNQEVEAREKVRQLMMDTFEKIVIYIRGVVPEGRKHIDVLLIAKSGQRRWMRIERRTGAWAAGSDRPS</sequence>
<name>A0ABU1CR78_9PSED</name>
<proteinExistence type="predicted"/>
<dbReference type="RefSeq" id="WP_309254899.1">
    <property type="nucleotide sequence ID" value="NZ_JAVGXC010000010.1"/>
</dbReference>
<dbReference type="InterPro" id="IPR050639">
    <property type="entry name" value="SSR_resolvase"/>
</dbReference>
<comment type="caution">
    <text evidence="5">The sequence shown here is derived from an EMBL/GenBank/DDBJ whole genome shotgun (WGS) entry which is preliminary data.</text>
</comment>
<feature type="domain" description="Resolvase/invertase-type recombinase catalytic" evidence="4">
    <location>
        <begin position="21"/>
        <end position="181"/>
    </location>
</feature>
<evidence type="ECO:0000259" key="4">
    <source>
        <dbReference type="SMART" id="SM00857"/>
    </source>
</evidence>
<dbReference type="EMBL" id="JAVGXC010000010">
    <property type="protein sequence ID" value="MDR0189733.1"/>
    <property type="molecule type" value="Genomic_DNA"/>
</dbReference>
<evidence type="ECO:0000256" key="1">
    <source>
        <dbReference type="ARBA" id="ARBA00023125"/>
    </source>
</evidence>
<organism evidence="5 6">
    <name type="scientific">Pseudomonas yamanorum</name>
    <dbReference type="NCBI Taxonomy" id="515393"/>
    <lineage>
        <taxon>Bacteria</taxon>
        <taxon>Pseudomonadati</taxon>
        <taxon>Pseudomonadota</taxon>
        <taxon>Gammaproteobacteria</taxon>
        <taxon>Pseudomonadales</taxon>
        <taxon>Pseudomonadaceae</taxon>
        <taxon>Pseudomonas</taxon>
    </lineage>
</organism>
<reference evidence="5 6" key="1">
    <citation type="journal article" date="2023" name="Microbiol. Resour. Announc.">
        <title>Whole-genome sequence of Pseudomonas yamanorum OLsAu1 isolated from the edible ectomycorrhizal mushroom Lactarius sp. section Deliciosi.</title>
        <authorList>
            <person name="Ramirez-Mendoza R."/>
            <person name="Angeles-Argaiz R.E."/>
            <person name="Hernandez-Oaxaca D."/>
            <person name="Aguirre-Beltran L."/>
            <person name="Almaraz-Suarez J."/>
            <person name="Perez-Moreno J."/>
        </authorList>
    </citation>
    <scope>NUCLEOTIDE SEQUENCE [LARGE SCALE GENOMIC DNA]</scope>
    <source>
        <strain evidence="5 6">OLsAu1</strain>
    </source>
</reference>
<dbReference type="Pfam" id="PF07508">
    <property type="entry name" value="Recombinase"/>
    <property type="match status" value="1"/>
</dbReference>
<dbReference type="Proteomes" id="UP001224477">
    <property type="component" value="Unassembled WGS sequence"/>
</dbReference>
<keyword evidence="6" id="KW-1185">Reference proteome</keyword>
<dbReference type="SUPFAM" id="SSF53041">
    <property type="entry name" value="Resolvase-like"/>
    <property type="match status" value="1"/>
</dbReference>
<keyword evidence="1" id="KW-0238">DNA-binding</keyword>
<dbReference type="InterPro" id="IPR011109">
    <property type="entry name" value="DNA_bind_recombinase_dom"/>
</dbReference>
<feature type="coiled-coil region" evidence="3">
    <location>
        <begin position="402"/>
        <end position="467"/>
    </location>
</feature>
<dbReference type="Gene3D" id="3.40.50.1390">
    <property type="entry name" value="Resolvase, N-terminal catalytic domain"/>
    <property type="match status" value="1"/>
</dbReference>
<gene>
    <name evidence="5" type="ORF">RCO22_12360</name>
</gene>
<keyword evidence="3" id="KW-0175">Coiled coil</keyword>
<evidence type="ECO:0000313" key="5">
    <source>
        <dbReference type="EMBL" id="MDR0189733.1"/>
    </source>
</evidence>
<dbReference type="PANTHER" id="PTHR30461">
    <property type="entry name" value="DNA-INVERTASE FROM LAMBDOID PROPHAGE"/>
    <property type="match status" value="1"/>
</dbReference>
<evidence type="ECO:0000313" key="6">
    <source>
        <dbReference type="Proteomes" id="UP001224477"/>
    </source>
</evidence>
<dbReference type="InterPro" id="IPR006119">
    <property type="entry name" value="Resolv_N"/>
</dbReference>
<dbReference type="SMART" id="SM00857">
    <property type="entry name" value="Resolvase"/>
    <property type="match status" value="1"/>
</dbReference>
<accession>A0ABU1CR78</accession>
<evidence type="ECO:0000256" key="2">
    <source>
        <dbReference type="ARBA" id="ARBA00023172"/>
    </source>
</evidence>
<evidence type="ECO:0000256" key="3">
    <source>
        <dbReference type="SAM" id="Coils"/>
    </source>
</evidence>
<dbReference type="PANTHER" id="PTHR30461:SF2">
    <property type="entry name" value="SERINE RECOMBINASE PINE-RELATED"/>
    <property type="match status" value="1"/>
</dbReference>